<sequence length="97" mass="11441">MALKDSRRLSVINIYSKKKIYEMSKENFYIIIAGEEIGADELVNGQMAAKITGLSVRQLQRLRLEGRLPYYQYSDNCIRYLVRDIVEFSEYSRHEKN</sequence>
<dbReference type="InterPro" id="IPR009061">
    <property type="entry name" value="DNA-bd_dom_put_sf"/>
</dbReference>
<name>A0A2Z6EZC9_HALHR</name>
<accession>A0A2Z6EZC9</accession>
<evidence type="ECO:0000313" key="2">
    <source>
        <dbReference type="Proteomes" id="UP000218890"/>
    </source>
</evidence>
<dbReference type="KEGG" id="hhk:HH1059_06750"/>
<protein>
    <recommendedName>
        <fullName evidence="3">Helix-turn-helix domain-containing protein</fullName>
    </recommendedName>
</protein>
<dbReference type="Proteomes" id="UP000218890">
    <property type="component" value="Chromosome"/>
</dbReference>
<keyword evidence="2" id="KW-1185">Reference proteome</keyword>
<dbReference type="AlphaFoldDB" id="A0A2Z6EZC9"/>
<gene>
    <name evidence="1" type="ORF">HH1059_06750</name>
</gene>
<reference evidence="1" key="1">
    <citation type="submission" date="2016-02" db="EMBL/GenBank/DDBJ databases">
        <title>Halorhodospira halochloris DSM-1059 complete genome, version 2.</title>
        <authorList>
            <person name="Tsukatani Y."/>
        </authorList>
    </citation>
    <scope>NUCLEOTIDE SEQUENCE</scope>
    <source>
        <strain evidence="1">DSM 1059</strain>
    </source>
</reference>
<dbReference type="EMBL" id="AP017372">
    <property type="protein sequence ID" value="BBE11010.1"/>
    <property type="molecule type" value="Genomic_DNA"/>
</dbReference>
<evidence type="ECO:0008006" key="3">
    <source>
        <dbReference type="Google" id="ProtNLM"/>
    </source>
</evidence>
<dbReference type="SUPFAM" id="SSF46955">
    <property type="entry name" value="Putative DNA-binding domain"/>
    <property type="match status" value="1"/>
</dbReference>
<proteinExistence type="predicted"/>
<organism evidence="1 2">
    <name type="scientific">Halorhodospira halochloris</name>
    <name type="common">Ectothiorhodospira halochloris</name>
    <dbReference type="NCBI Taxonomy" id="1052"/>
    <lineage>
        <taxon>Bacteria</taxon>
        <taxon>Pseudomonadati</taxon>
        <taxon>Pseudomonadota</taxon>
        <taxon>Gammaproteobacteria</taxon>
        <taxon>Chromatiales</taxon>
        <taxon>Ectothiorhodospiraceae</taxon>
        <taxon>Halorhodospira</taxon>
    </lineage>
</organism>
<evidence type="ECO:0000313" key="1">
    <source>
        <dbReference type="EMBL" id="BBE11010.1"/>
    </source>
</evidence>